<dbReference type="Proteomes" id="UP001596154">
    <property type="component" value="Unassembled WGS sequence"/>
</dbReference>
<evidence type="ECO:0000313" key="2">
    <source>
        <dbReference type="Proteomes" id="UP001596154"/>
    </source>
</evidence>
<keyword evidence="2" id="KW-1185">Reference proteome</keyword>
<dbReference type="RefSeq" id="WP_381020913.1">
    <property type="nucleotide sequence ID" value="NZ_JBHSNY010000004.1"/>
</dbReference>
<dbReference type="EMBL" id="JBHSNY010000004">
    <property type="protein sequence ID" value="MFC5634766.1"/>
    <property type="molecule type" value="Genomic_DNA"/>
</dbReference>
<proteinExistence type="predicted"/>
<gene>
    <name evidence="1" type="ORF">ACFPZJ_13445</name>
</gene>
<sequence length="82" mass="9220">MDERRDSRPDSESRPLIAAAASELAPPQKAWSAYVQHATRCHTCRSRDGRCSESEQLYKAWQAKADDAYRQVADGQSARPAR</sequence>
<accession>A0ABW0UQF4</accession>
<reference evidence="2" key="1">
    <citation type="journal article" date="2019" name="Int. J. Syst. Evol. Microbiol.">
        <title>The Global Catalogue of Microorganisms (GCM) 10K type strain sequencing project: providing services to taxonomists for standard genome sequencing and annotation.</title>
        <authorList>
            <consortium name="The Broad Institute Genomics Platform"/>
            <consortium name="The Broad Institute Genome Sequencing Center for Infectious Disease"/>
            <person name="Wu L."/>
            <person name="Ma J."/>
        </authorList>
    </citation>
    <scope>NUCLEOTIDE SEQUENCE [LARGE SCALE GENOMIC DNA]</scope>
    <source>
        <strain evidence="2">CGMCC 4.7248</strain>
    </source>
</reference>
<evidence type="ECO:0000313" key="1">
    <source>
        <dbReference type="EMBL" id="MFC5634766.1"/>
    </source>
</evidence>
<organism evidence="1 2">
    <name type="scientific">Streptomyces bullii</name>
    <dbReference type="NCBI Taxonomy" id="349910"/>
    <lineage>
        <taxon>Bacteria</taxon>
        <taxon>Bacillati</taxon>
        <taxon>Actinomycetota</taxon>
        <taxon>Actinomycetes</taxon>
        <taxon>Kitasatosporales</taxon>
        <taxon>Streptomycetaceae</taxon>
        <taxon>Streptomyces</taxon>
    </lineage>
</organism>
<comment type="caution">
    <text evidence="1">The sequence shown here is derived from an EMBL/GenBank/DDBJ whole genome shotgun (WGS) entry which is preliminary data.</text>
</comment>
<protein>
    <submittedName>
        <fullName evidence="1">Uncharacterized protein</fullName>
    </submittedName>
</protein>
<name>A0ABW0UQF4_9ACTN</name>